<organism evidence="4 5">
    <name type="scientific">Myxococcus virescens</name>
    <dbReference type="NCBI Taxonomy" id="83456"/>
    <lineage>
        <taxon>Bacteria</taxon>
        <taxon>Pseudomonadati</taxon>
        <taxon>Myxococcota</taxon>
        <taxon>Myxococcia</taxon>
        <taxon>Myxococcales</taxon>
        <taxon>Cystobacterineae</taxon>
        <taxon>Myxococcaceae</taxon>
        <taxon>Myxococcus</taxon>
    </lineage>
</organism>
<dbReference type="InterPro" id="IPR050595">
    <property type="entry name" value="Bact_response_regulator"/>
</dbReference>
<sequence length="165" mass="17867">MWGATGNDVWRILPPSGNTRSAIRTLKGEAMPEMKIRVLIVDDDQDQLSLVERTLSAFGFDVRTHRSSLGVSNLVRTTQPDLVLLDVNIPALSGDKVLTLARGQAPKGTKFILYSASDESQLRALARASGADGYICKSVQGEELAQRLEALHLKPAASEVVQAAR</sequence>
<dbReference type="EMBL" id="BJVY01000030">
    <property type="protein sequence ID" value="GEL73094.1"/>
    <property type="molecule type" value="Genomic_DNA"/>
</dbReference>
<dbReference type="PANTHER" id="PTHR44591">
    <property type="entry name" value="STRESS RESPONSE REGULATOR PROTEIN 1"/>
    <property type="match status" value="1"/>
</dbReference>
<dbReference type="Proteomes" id="UP000321224">
    <property type="component" value="Unassembled WGS sequence"/>
</dbReference>
<dbReference type="Pfam" id="PF00072">
    <property type="entry name" value="Response_reg"/>
    <property type="match status" value="1"/>
</dbReference>
<keyword evidence="1 2" id="KW-0597">Phosphoprotein</keyword>
<dbReference type="SUPFAM" id="SSF52172">
    <property type="entry name" value="CheY-like"/>
    <property type="match status" value="1"/>
</dbReference>
<comment type="caution">
    <text evidence="4">The sequence shown here is derived from an EMBL/GenBank/DDBJ whole genome shotgun (WGS) entry which is preliminary data.</text>
</comment>
<evidence type="ECO:0000259" key="3">
    <source>
        <dbReference type="PROSITE" id="PS50110"/>
    </source>
</evidence>
<evidence type="ECO:0000313" key="5">
    <source>
        <dbReference type="Proteomes" id="UP000321224"/>
    </source>
</evidence>
<accession>A0A511HI77</accession>
<name>A0A511HI77_9BACT</name>
<dbReference type="PROSITE" id="PS50110">
    <property type="entry name" value="RESPONSE_REGULATORY"/>
    <property type="match status" value="1"/>
</dbReference>
<dbReference type="CDD" id="cd00156">
    <property type="entry name" value="REC"/>
    <property type="match status" value="1"/>
</dbReference>
<feature type="modified residue" description="4-aspartylphosphate" evidence="2">
    <location>
        <position position="86"/>
    </location>
</feature>
<dbReference type="SMART" id="SM00448">
    <property type="entry name" value="REC"/>
    <property type="match status" value="1"/>
</dbReference>
<dbReference type="PANTHER" id="PTHR44591:SF3">
    <property type="entry name" value="RESPONSE REGULATORY DOMAIN-CONTAINING PROTEIN"/>
    <property type="match status" value="1"/>
</dbReference>
<dbReference type="Gene3D" id="3.40.50.2300">
    <property type="match status" value="1"/>
</dbReference>
<dbReference type="GO" id="GO:0000160">
    <property type="term" value="P:phosphorelay signal transduction system"/>
    <property type="evidence" value="ECO:0007669"/>
    <property type="project" value="InterPro"/>
</dbReference>
<evidence type="ECO:0000256" key="1">
    <source>
        <dbReference type="ARBA" id="ARBA00022553"/>
    </source>
</evidence>
<gene>
    <name evidence="4" type="ORF">MVI01_48780</name>
</gene>
<evidence type="ECO:0000256" key="2">
    <source>
        <dbReference type="PROSITE-ProRule" id="PRU00169"/>
    </source>
</evidence>
<proteinExistence type="predicted"/>
<dbReference type="InterPro" id="IPR001789">
    <property type="entry name" value="Sig_transdc_resp-reg_receiver"/>
</dbReference>
<dbReference type="InterPro" id="IPR011006">
    <property type="entry name" value="CheY-like_superfamily"/>
</dbReference>
<feature type="domain" description="Response regulatory" evidence="3">
    <location>
        <begin position="37"/>
        <end position="152"/>
    </location>
</feature>
<evidence type="ECO:0000313" key="4">
    <source>
        <dbReference type="EMBL" id="GEL73094.1"/>
    </source>
</evidence>
<reference evidence="4 5" key="1">
    <citation type="submission" date="2019-07" db="EMBL/GenBank/DDBJ databases">
        <title>Whole genome shotgun sequence of Myxococcus virescens NBRC 100334.</title>
        <authorList>
            <person name="Hosoyama A."/>
            <person name="Uohara A."/>
            <person name="Ohji S."/>
            <person name="Ichikawa N."/>
        </authorList>
    </citation>
    <scope>NUCLEOTIDE SEQUENCE [LARGE SCALE GENOMIC DNA]</scope>
    <source>
        <strain evidence="4 5">NBRC 100334</strain>
    </source>
</reference>
<dbReference type="AlphaFoldDB" id="A0A511HI77"/>
<protein>
    <recommendedName>
        <fullName evidence="3">Response regulatory domain-containing protein</fullName>
    </recommendedName>
</protein>